<evidence type="ECO:0000313" key="2">
    <source>
        <dbReference type="EnsemblPlants" id="HORVU.MOREX.r3.1HG0010750.1"/>
    </source>
</evidence>
<keyword evidence="3" id="KW-1185">Reference proteome</keyword>
<dbReference type="PANTHER" id="PTHR31589:SF236">
    <property type="entry name" value="NEPROSIN DOMAIN-CONTAINING PROTEIN"/>
    <property type="match status" value="1"/>
</dbReference>
<feature type="domain" description="Neprosin PEP catalytic" evidence="1">
    <location>
        <begin position="82"/>
        <end position="334"/>
    </location>
</feature>
<dbReference type="SMR" id="A0A8I7B0G1"/>
<reference evidence="3" key="1">
    <citation type="journal article" date="2012" name="Nature">
        <title>A physical, genetic and functional sequence assembly of the barley genome.</title>
        <authorList>
            <consortium name="The International Barley Genome Sequencing Consortium"/>
            <person name="Mayer K.F."/>
            <person name="Waugh R."/>
            <person name="Brown J.W."/>
            <person name="Schulman A."/>
            <person name="Langridge P."/>
            <person name="Platzer M."/>
            <person name="Fincher G.B."/>
            <person name="Muehlbauer G.J."/>
            <person name="Sato K."/>
            <person name="Close T.J."/>
            <person name="Wise R.P."/>
            <person name="Stein N."/>
        </authorList>
    </citation>
    <scope>NUCLEOTIDE SEQUENCE [LARGE SCALE GENOMIC DNA]</scope>
    <source>
        <strain evidence="3">cv. Morex</strain>
    </source>
</reference>
<name>A0A8I7B0G1_HORVV</name>
<dbReference type="PANTHER" id="PTHR31589">
    <property type="entry name" value="PROTEIN, PUTATIVE (DUF239)-RELATED-RELATED"/>
    <property type="match status" value="1"/>
</dbReference>
<dbReference type="AlphaFoldDB" id="A0A8I7B0G1"/>
<accession>A0A8I7B0G1</accession>
<dbReference type="EnsemblPlants" id="HORVU.MOREX.r3.1HG0010750.1">
    <property type="protein sequence ID" value="HORVU.MOREX.r3.1HG0010750.1"/>
    <property type="gene ID" value="HORVU.MOREX.r3.1HG0010750"/>
</dbReference>
<evidence type="ECO:0000313" key="3">
    <source>
        <dbReference type="Proteomes" id="UP000011116"/>
    </source>
</evidence>
<proteinExistence type="predicted"/>
<dbReference type="InterPro" id="IPR004314">
    <property type="entry name" value="Neprosin"/>
</dbReference>
<dbReference type="InterPro" id="IPR053168">
    <property type="entry name" value="Glutamic_endopeptidase"/>
</dbReference>
<evidence type="ECO:0000259" key="1">
    <source>
        <dbReference type="PROSITE" id="PS52045"/>
    </source>
</evidence>
<organism evidence="2 3">
    <name type="scientific">Hordeum vulgare subsp. vulgare</name>
    <name type="common">Domesticated barley</name>
    <dbReference type="NCBI Taxonomy" id="112509"/>
    <lineage>
        <taxon>Eukaryota</taxon>
        <taxon>Viridiplantae</taxon>
        <taxon>Streptophyta</taxon>
        <taxon>Embryophyta</taxon>
        <taxon>Tracheophyta</taxon>
        <taxon>Spermatophyta</taxon>
        <taxon>Magnoliopsida</taxon>
        <taxon>Liliopsida</taxon>
        <taxon>Poales</taxon>
        <taxon>Poaceae</taxon>
        <taxon>BOP clade</taxon>
        <taxon>Pooideae</taxon>
        <taxon>Triticodae</taxon>
        <taxon>Triticeae</taxon>
        <taxon>Hordeinae</taxon>
        <taxon>Hordeum</taxon>
    </lineage>
</organism>
<dbReference type="Gramene" id="HORVU.MOREX.r3.1HG0010750.1">
    <property type="protein sequence ID" value="HORVU.MOREX.r3.1HG0010750.1"/>
    <property type="gene ID" value="HORVU.MOREX.r3.1HG0010750"/>
</dbReference>
<reference evidence="2" key="3">
    <citation type="submission" date="2022-01" db="UniProtKB">
        <authorList>
            <consortium name="EnsemblPlants"/>
        </authorList>
    </citation>
    <scope>IDENTIFICATION</scope>
    <source>
        <strain evidence="2">subsp. vulgare</strain>
    </source>
</reference>
<dbReference type="Pfam" id="PF03080">
    <property type="entry name" value="Neprosin"/>
    <property type="match status" value="1"/>
</dbReference>
<protein>
    <recommendedName>
        <fullName evidence="1">Neprosin PEP catalytic domain-containing protein</fullName>
    </recommendedName>
</protein>
<dbReference type="Proteomes" id="UP000011116">
    <property type="component" value="Chromosome 1H"/>
</dbReference>
<sequence>MPFQYSRRFSALYKEASPLQNCRRQTTRSGPLHLEMKKSTSIQQVVSFAVLLANAIVGRCSLEVWPPFEGHLEYLQPGVALASSRNSLSSYVAHKAWIPGDDNNYYYGVEATLDVYGFNLQPGQLTEGGVWIASTGDGHPIPDNGIQIGWHIYPGMHKDSRTHFYVGWGAKGSPDKGCFNMVCPGFRKTSSSIAPGDVIDPVSSINGTKQYITVRVFKDKSSGDWHVHYGLNGPPKPVGYFPKSLLPAMIDRPVLLRFGGYAARKKPAPNPPMGNGYVPLSSTAALVSNLKLIDADGNDHIVNTDLPYFVTSKQCYPLSVVDSGQFFYGGPGCVDN</sequence>
<reference evidence="2" key="2">
    <citation type="submission" date="2020-10" db="EMBL/GenBank/DDBJ databases">
        <authorList>
            <person name="Scholz U."/>
            <person name="Mascher M."/>
            <person name="Fiebig A."/>
        </authorList>
    </citation>
    <scope>NUCLEOTIDE SEQUENCE [LARGE SCALE GENOMIC DNA]</scope>
    <source>
        <strain evidence="2">cv. Morex</strain>
    </source>
</reference>
<dbReference type="PROSITE" id="PS52045">
    <property type="entry name" value="NEPROSIN_PEP_CD"/>
    <property type="match status" value="1"/>
</dbReference>